<dbReference type="GO" id="GO:0005524">
    <property type="term" value="F:ATP binding"/>
    <property type="evidence" value="ECO:0007669"/>
    <property type="project" value="UniProtKB-KW"/>
</dbReference>
<proteinExistence type="inferred from homology"/>
<dbReference type="STRING" id="7176.B0X0C9"/>
<dbReference type="GO" id="GO:0140662">
    <property type="term" value="F:ATP-dependent protein folding chaperone"/>
    <property type="evidence" value="ECO:0007669"/>
    <property type="project" value="InterPro"/>
</dbReference>
<keyword evidence="4" id="KW-0143">Chaperone</keyword>
<evidence type="ECO:0000313" key="5">
    <source>
        <dbReference type="EMBL" id="EDS38090.1"/>
    </source>
</evidence>
<evidence type="ECO:0000256" key="4">
    <source>
        <dbReference type="ARBA" id="ARBA00023186"/>
    </source>
</evidence>
<evidence type="ECO:0000256" key="2">
    <source>
        <dbReference type="ARBA" id="ARBA00022741"/>
    </source>
</evidence>
<evidence type="ECO:0000256" key="1">
    <source>
        <dbReference type="ARBA" id="ARBA00008020"/>
    </source>
</evidence>
<name>B0X0C9_CULQU</name>
<dbReference type="OrthoDB" id="10259763at2759"/>
<reference evidence="5" key="1">
    <citation type="submission" date="2007-03" db="EMBL/GenBank/DDBJ databases">
        <title>Annotation of Culex pipiens quinquefasciatus.</title>
        <authorList>
            <consortium name="The Broad Institute Genome Sequencing Platform"/>
            <person name="Atkinson P.W."/>
            <person name="Hemingway J."/>
            <person name="Christensen B.M."/>
            <person name="Higgs S."/>
            <person name="Kodira C."/>
            <person name="Hannick L."/>
            <person name="Megy K."/>
            <person name="O'Leary S."/>
            <person name="Pearson M."/>
            <person name="Haas B.J."/>
            <person name="Mauceli E."/>
            <person name="Wortman J.R."/>
            <person name="Lee N.H."/>
            <person name="Guigo R."/>
            <person name="Stanke M."/>
            <person name="Alvarado L."/>
            <person name="Amedeo P."/>
            <person name="Antoine C.H."/>
            <person name="Arensburger P."/>
            <person name="Bidwell S.L."/>
            <person name="Crawford M."/>
            <person name="Camaro F."/>
            <person name="Devon K."/>
            <person name="Engels R."/>
            <person name="Hammond M."/>
            <person name="Howarth C."/>
            <person name="Koehrsen M."/>
            <person name="Lawson D."/>
            <person name="Montgomery P."/>
            <person name="Nene V."/>
            <person name="Nusbaum C."/>
            <person name="Puiu D."/>
            <person name="Romero-Severson J."/>
            <person name="Severson D.W."/>
            <person name="Shumway M."/>
            <person name="Sisk P."/>
            <person name="Stolte C."/>
            <person name="Zeng Q."/>
            <person name="Eisenstadt E."/>
            <person name="Fraser-Liggett C."/>
            <person name="Strausberg R."/>
            <person name="Galagan J."/>
            <person name="Birren B."/>
            <person name="Collins F.H."/>
        </authorList>
    </citation>
    <scope>NUCLEOTIDE SEQUENCE [LARGE SCALE GENOMIC DNA]</scope>
    <source>
        <strain evidence="5">JHB</strain>
    </source>
</reference>
<dbReference type="InParanoid" id="B0X0C9"/>
<keyword evidence="7" id="KW-1185">Reference proteome</keyword>
<keyword evidence="2" id="KW-0547">Nucleotide-binding</keyword>
<dbReference type="SUPFAM" id="SSF52029">
    <property type="entry name" value="GroEL apical domain-like"/>
    <property type="match status" value="1"/>
</dbReference>
<dbReference type="EMBL" id="DS232232">
    <property type="protein sequence ID" value="EDS38090.1"/>
    <property type="molecule type" value="Genomic_DNA"/>
</dbReference>
<dbReference type="Proteomes" id="UP000002320">
    <property type="component" value="Unassembled WGS sequence"/>
</dbReference>
<dbReference type="HOGENOM" id="CLU_1519355_0_0_1"/>
<dbReference type="Gene3D" id="1.10.560.10">
    <property type="entry name" value="GroEL-like equatorial domain"/>
    <property type="match status" value="1"/>
</dbReference>
<comment type="similarity">
    <text evidence="1">Belongs to the TCP-1 chaperonin family.</text>
</comment>
<dbReference type="KEGG" id="cqu:CpipJ_CPIJ012865"/>
<evidence type="ECO:0000256" key="3">
    <source>
        <dbReference type="ARBA" id="ARBA00022840"/>
    </source>
</evidence>
<evidence type="ECO:0000313" key="6">
    <source>
        <dbReference type="EnsemblMetazoa" id="CPIJ012865-PA"/>
    </source>
</evidence>
<accession>B0X0C9</accession>
<dbReference type="InterPro" id="IPR027413">
    <property type="entry name" value="GROEL-like_equatorial_sf"/>
</dbReference>
<dbReference type="VEuPathDB" id="VectorBase:CQUJHB014093"/>
<dbReference type="VEuPathDB" id="VectorBase:CPIJ012865"/>
<reference evidence="6" key="2">
    <citation type="submission" date="2021-02" db="UniProtKB">
        <authorList>
            <consortium name="EnsemblMetazoa"/>
        </authorList>
    </citation>
    <scope>IDENTIFICATION</scope>
    <source>
        <strain evidence="6">JHB</strain>
    </source>
</reference>
<dbReference type="AlphaFoldDB" id="B0X0C9"/>
<gene>
    <name evidence="6" type="primary">6045802</name>
    <name evidence="5" type="ORF">CpipJ_CPIJ012865</name>
</gene>
<dbReference type="EnsemblMetazoa" id="CPIJ012865-RA">
    <property type="protein sequence ID" value="CPIJ012865-PA"/>
    <property type="gene ID" value="CPIJ012865"/>
</dbReference>
<dbReference type="eggNOG" id="KOG0363">
    <property type="taxonomic scope" value="Eukaryota"/>
</dbReference>
<keyword evidence="3" id="KW-0067">ATP-binding</keyword>
<dbReference type="InterPro" id="IPR027409">
    <property type="entry name" value="GroEL-like_apical_dom_sf"/>
</dbReference>
<dbReference type="PANTHER" id="PTHR11353">
    <property type="entry name" value="CHAPERONIN"/>
    <property type="match status" value="1"/>
</dbReference>
<evidence type="ECO:0000313" key="7">
    <source>
        <dbReference type="Proteomes" id="UP000002320"/>
    </source>
</evidence>
<dbReference type="SUPFAM" id="SSF48592">
    <property type="entry name" value="GroEL equatorial domain-like"/>
    <property type="match status" value="1"/>
</dbReference>
<dbReference type="InterPro" id="IPR017998">
    <property type="entry name" value="Chaperone_TCP-1"/>
</dbReference>
<organism>
    <name type="scientific">Culex quinquefasciatus</name>
    <name type="common">Southern house mosquito</name>
    <name type="synonym">Culex pungens</name>
    <dbReference type="NCBI Taxonomy" id="7176"/>
    <lineage>
        <taxon>Eukaryota</taxon>
        <taxon>Metazoa</taxon>
        <taxon>Ecdysozoa</taxon>
        <taxon>Arthropoda</taxon>
        <taxon>Hexapoda</taxon>
        <taxon>Insecta</taxon>
        <taxon>Pterygota</taxon>
        <taxon>Neoptera</taxon>
        <taxon>Endopterygota</taxon>
        <taxon>Diptera</taxon>
        <taxon>Nematocera</taxon>
        <taxon>Culicoidea</taxon>
        <taxon>Culicidae</taxon>
        <taxon>Culicinae</taxon>
        <taxon>Culicini</taxon>
        <taxon>Culex</taxon>
        <taxon>Culex</taxon>
    </lineage>
</organism>
<protein>
    <submittedName>
        <fullName evidence="5 6">Chaperonin</fullName>
    </submittedName>
</protein>
<sequence>MDKILIAHGRTQVTFFPRSSTRALRNSYSIAVWTAVEVTNDGATILKAVGVDMSRFQDDEVGDGMTSVTVRQNDLPAVDSFLDKGFLLDKKTVVHKPKRIANAKILIANTPMDTDKIKDSMVKIAELDVAEKEKMKDKVITRSRLVSVVVICSKVCIDVIARSNIRRTLCRNISQGG</sequence>
<dbReference type="Gene3D" id="3.50.7.10">
    <property type="entry name" value="GroEL"/>
    <property type="match status" value="1"/>
</dbReference>